<name>A0A6A7K2L3_LACHE</name>
<comment type="caution">
    <text evidence="2">The sequence shown here is derived from an EMBL/GenBank/DDBJ whole genome shotgun (WGS) entry which is preliminary data.</text>
</comment>
<dbReference type="Pfam" id="PF08279">
    <property type="entry name" value="HTH_11"/>
    <property type="match status" value="1"/>
</dbReference>
<accession>A0A6A7K2L3</accession>
<feature type="domain" description="Helix-turn-helix type 11" evidence="1">
    <location>
        <begin position="6"/>
        <end position="50"/>
    </location>
</feature>
<protein>
    <submittedName>
        <fullName evidence="2">HTH domain-containing protein</fullName>
    </submittedName>
</protein>
<dbReference type="Gene3D" id="1.10.10.10">
    <property type="entry name" value="Winged helix-like DNA-binding domain superfamily/Winged helix DNA-binding domain"/>
    <property type="match status" value="1"/>
</dbReference>
<reference evidence="2 3" key="1">
    <citation type="submission" date="2019-10" db="EMBL/GenBank/DDBJ databases">
        <title>Draft genome sequences of Lactobacillus strains.</title>
        <authorList>
            <person name="Cho G.-S."/>
            <person name="Fagbemigun O."/>
            <person name="Brinks E."/>
            <person name="Franz C.M.A.P."/>
        </authorList>
    </citation>
    <scope>NUCLEOTIDE SEQUENCE [LARGE SCALE GENOMIC DNA]</scope>
    <source>
        <strain evidence="2 3">313</strain>
    </source>
</reference>
<dbReference type="InterPro" id="IPR036390">
    <property type="entry name" value="WH_DNA-bd_sf"/>
</dbReference>
<dbReference type="AlphaFoldDB" id="A0A6A7K2L3"/>
<proteinExistence type="predicted"/>
<evidence type="ECO:0000313" key="2">
    <source>
        <dbReference type="EMBL" id="MPW14698.1"/>
    </source>
</evidence>
<dbReference type="EMBL" id="WHOE01000086">
    <property type="protein sequence ID" value="MPW14698.1"/>
    <property type="molecule type" value="Genomic_DNA"/>
</dbReference>
<dbReference type="SUPFAM" id="SSF46785">
    <property type="entry name" value="Winged helix' DNA-binding domain"/>
    <property type="match status" value="1"/>
</dbReference>
<evidence type="ECO:0000313" key="3">
    <source>
        <dbReference type="Proteomes" id="UP000430466"/>
    </source>
</evidence>
<sequence>MKINENVIVEYLRKSKDIVTSDELSSKLNISKKTISRHIKQINSRNCQIFCVNKSFS</sequence>
<evidence type="ECO:0000259" key="1">
    <source>
        <dbReference type="Pfam" id="PF08279"/>
    </source>
</evidence>
<dbReference type="InterPro" id="IPR036388">
    <property type="entry name" value="WH-like_DNA-bd_sf"/>
</dbReference>
<dbReference type="Proteomes" id="UP000430466">
    <property type="component" value="Unassembled WGS sequence"/>
</dbReference>
<organism evidence="2 3">
    <name type="scientific">Lactobacillus helveticus</name>
    <name type="common">Lactobacillus suntoryeus</name>
    <dbReference type="NCBI Taxonomy" id="1587"/>
    <lineage>
        <taxon>Bacteria</taxon>
        <taxon>Bacillati</taxon>
        <taxon>Bacillota</taxon>
        <taxon>Bacilli</taxon>
        <taxon>Lactobacillales</taxon>
        <taxon>Lactobacillaceae</taxon>
        <taxon>Lactobacillus</taxon>
    </lineage>
</organism>
<dbReference type="RefSeq" id="WP_152724159.1">
    <property type="nucleotide sequence ID" value="NZ_WHOE01000086.1"/>
</dbReference>
<gene>
    <name evidence="2" type="ORF">GDZ32_07275</name>
</gene>
<dbReference type="InterPro" id="IPR013196">
    <property type="entry name" value="HTH_11"/>
</dbReference>